<accession>A0A4Y2I0W4</accession>
<gene>
    <name evidence="1" type="ORF">AVEN_56626_1</name>
</gene>
<sequence>MNRFLGNLWCQSDVLVVPGLFDDYISQEAKTKIMDALKTEKKDESLKRAEVDLDLFLKKVLRYFKSTNTRRSSKVLNVPSRLLQEDVTE</sequence>
<protein>
    <submittedName>
        <fullName evidence="1">Uncharacterized protein</fullName>
    </submittedName>
</protein>
<dbReference type="EMBL" id="BGPR01183945">
    <property type="protein sequence ID" value="GBM71253.1"/>
    <property type="molecule type" value="Genomic_DNA"/>
</dbReference>
<reference evidence="1 2" key="1">
    <citation type="journal article" date="2019" name="Sci. Rep.">
        <title>Orb-weaving spider Araneus ventricosus genome elucidates the spidroin gene catalogue.</title>
        <authorList>
            <person name="Kono N."/>
            <person name="Nakamura H."/>
            <person name="Ohtoshi R."/>
            <person name="Moran D.A.P."/>
            <person name="Shinohara A."/>
            <person name="Yoshida Y."/>
            <person name="Fujiwara M."/>
            <person name="Mori M."/>
            <person name="Tomita M."/>
            <person name="Arakawa K."/>
        </authorList>
    </citation>
    <scope>NUCLEOTIDE SEQUENCE [LARGE SCALE GENOMIC DNA]</scope>
</reference>
<keyword evidence="2" id="KW-1185">Reference proteome</keyword>
<evidence type="ECO:0000313" key="2">
    <source>
        <dbReference type="Proteomes" id="UP000499080"/>
    </source>
</evidence>
<evidence type="ECO:0000313" key="1">
    <source>
        <dbReference type="EMBL" id="GBM71253.1"/>
    </source>
</evidence>
<comment type="caution">
    <text evidence="1">The sequence shown here is derived from an EMBL/GenBank/DDBJ whole genome shotgun (WGS) entry which is preliminary data.</text>
</comment>
<name>A0A4Y2I0W4_ARAVE</name>
<organism evidence="1 2">
    <name type="scientific">Araneus ventricosus</name>
    <name type="common">Orbweaver spider</name>
    <name type="synonym">Epeira ventricosa</name>
    <dbReference type="NCBI Taxonomy" id="182803"/>
    <lineage>
        <taxon>Eukaryota</taxon>
        <taxon>Metazoa</taxon>
        <taxon>Ecdysozoa</taxon>
        <taxon>Arthropoda</taxon>
        <taxon>Chelicerata</taxon>
        <taxon>Arachnida</taxon>
        <taxon>Araneae</taxon>
        <taxon>Araneomorphae</taxon>
        <taxon>Entelegynae</taxon>
        <taxon>Araneoidea</taxon>
        <taxon>Araneidae</taxon>
        <taxon>Araneus</taxon>
    </lineage>
</organism>
<dbReference type="AlphaFoldDB" id="A0A4Y2I0W4"/>
<dbReference type="Proteomes" id="UP000499080">
    <property type="component" value="Unassembled WGS sequence"/>
</dbReference>
<proteinExistence type="predicted"/>